<dbReference type="InterPro" id="IPR039702">
    <property type="entry name" value="FPS1-like"/>
</dbReference>
<evidence type="ECO:0000256" key="2">
    <source>
        <dbReference type="ARBA" id="ARBA00004932"/>
    </source>
</evidence>
<dbReference type="AlphaFoldDB" id="A0A9P8YC05"/>
<dbReference type="SFLD" id="SFLDG01017">
    <property type="entry name" value="Polyprenyl_Transferase_Like"/>
    <property type="match status" value="1"/>
</dbReference>
<dbReference type="GO" id="GO:0046165">
    <property type="term" value="P:alcohol biosynthetic process"/>
    <property type="evidence" value="ECO:0007669"/>
    <property type="project" value="UniProtKB-ARBA"/>
</dbReference>
<protein>
    <submittedName>
        <fullName evidence="11">Isoprenoid synthase domain-containing protein</fullName>
    </submittedName>
</protein>
<dbReference type="Proteomes" id="UP000756346">
    <property type="component" value="Unassembled WGS sequence"/>
</dbReference>
<dbReference type="PROSITE" id="PS00723">
    <property type="entry name" value="POLYPRENYL_SYNTHASE_1"/>
    <property type="match status" value="1"/>
</dbReference>
<keyword evidence="6 10" id="KW-0808">Transferase</keyword>
<comment type="cofactor">
    <cofactor evidence="1">
        <name>Mg(2+)</name>
        <dbReference type="ChEBI" id="CHEBI:18420"/>
    </cofactor>
</comment>
<evidence type="ECO:0000256" key="9">
    <source>
        <dbReference type="ARBA" id="ARBA00023098"/>
    </source>
</evidence>
<dbReference type="PANTHER" id="PTHR11525">
    <property type="entry name" value="FARNESYL-PYROPHOSPHATE SYNTHETASE"/>
    <property type="match status" value="1"/>
</dbReference>
<dbReference type="Gene3D" id="1.10.600.10">
    <property type="entry name" value="Farnesyl Diphosphate Synthase"/>
    <property type="match status" value="1"/>
</dbReference>
<dbReference type="GeneID" id="70192088"/>
<evidence type="ECO:0000256" key="8">
    <source>
        <dbReference type="ARBA" id="ARBA00022842"/>
    </source>
</evidence>
<dbReference type="GO" id="GO:0045337">
    <property type="term" value="P:farnesyl diphosphate biosynthetic process"/>
    <property type="evidence" value="ECO:0007669"/>
    <property type="project" value="TreeGrafter"/>
</dbReference>
<dbReference type="GO" id="GO:0004161">
    <property type="term" value="F:dimethylallyltranstransferase activity"/>
    <property type="evidence" value="ECO:0007669"/>
    <property type="project" value="TreeGrafter"/>
</dbReference>
<comment type="pathway">
    <text evidence="3">Isoprenoid biosynthesis; farnesyl diphosphate biosynthesis; farnesyl diphosphate from geranyl diphosphate and isopentenyl diphosphate: step 1/1.</text>
</comment>
<dbReference type="GO" id="GO:0004337">
    <property type="term" value="F:(2E,6E)-farnesyl diphosphate synthase activity"/>
    <property type="evidence" value="ECO:0007669"/>
    <property type="project" value="TreeGrafter"/>
</dbReference>
<dbReference type="RefSeq" id="XP_046014244.1">
    <property type="nucleotide sequence ID" value="XM_046162542.1"/>
</dbReference>
<dbReference type="FunFam" id="1.10.600.10:FF:000006">
    <property type="entry name" value="Farnesyl pyrophosphate synthase"/>
    <property type="match status" value="1"/>
</dbReference>
<dbReference type="GO" id="GO:0043386">
    <property type="term" value="P:mycotoxin biosynthetic process"/>
    <property type="evidence" value="ECO:0007669"/>
    <property type="project" value="UniProtKB-ARBA"/>
</dbReference>
<dbReference type="Pfam" id="PF00348">
    <property type="entry name" value="polyprenyl_synt"/>
    <property type="match status" value="1"/>
</dbReference>
<evidence type="ECO:0000313" key="12">
    <source>
        <dbReference type="Proteomes" id="UP000756346"/>
    </source>
</evidence>
<dbReference type="CDD" id="cd00685">
    <property type="entry name" value="Trans_IPPS_HT"/>
    <property type="match status" value="1"/>
</dbReference>
<sequence>MAQKTTLQEFESVFPRLEQDLIDWAKQYKLPQEQLDWYTKSLQVNTLGGKCNRGMSVPDSVSLLLGCALTEDEYFQAATLGWMIELLQAFFLVSDDIMDSSITRRGKPCWYRHEGVGMIAINDAFLLESAIYQLLKKHFKSHPAYVDIIELFHEVTYQTELGQLCDLITAPEDVVNLDNFSLEKYTFIVIYKTAYYSFYLPVALALHMLNIATPKNLKIAESILIPMGEYFQIQDDYLDNFGLPEHIGKIGTDIMDNKCSWLVNQAIKLATPEQRKVLDEHYGRKDKTHEAEIKKLYNEMQLETLYQDYEEKAVAQLREKIASIDESEGLKGSIFEAFLAKIYKRSK</sequence>
<dbReference type="EMBL" id="JAGTJQ010000004">
    <property type="protein sequence ID" value="KAH7033412.1"/>
    <property type="molecule type" value="Genomic_DNA"/>
</dbReference>
<evidence type="ECO:0000256" key="3">
    <source>
        <dbReference type="ARBA" id="ARBA00005035"/>
    </source>
</evidence>
<proteinExistence type="inferred from homology"/>
<comment type="pathway">
    <text evidence="2">Isoprenoid biosynthesis; geranyl diphosphate biosynthesis; geranyl diphosphate from dimethylallyl diphosphate and isopentenyl diphosphate: step 1/1.</text>
</comment>
<evidence type="ECO:0000256" key="10">
    <source>
        <dbReference type="RuleBase" id="RU004466"/>
    </source>
</evidence>
<dbReference type="GO" id="GO:0005737">
    <property type="term" value="C:cytoplasm"/>
    <property type="evidence" value="ECO:0007669"/>
    <property type="project" value="TreeGrafter"/>
</dbReference>
<dbReference type="PROSITE" id="PS00444">
    <property type="entry name" value="POLYPRENYL_SYNTHASE_2"/>
    <property type="match status" value="1"/>
</dbReference>
<name>A0A9P8YC05_9PEZI</name>
<evidence type="ECO:0000256" key="7">
    <source>
        <dbReference type="ARBA" id="ARBA00022723"/>
    </source>
</evidence>
<dbReference type="InterPro" id="IPR033749">
    <property type="entry name" value="Polyprenyl_synt_CS"/>
</dbReference>
<evidence type="ECO:0000256" key="5">
    <source>
        <dbReference type="ARBA" id="ARBA00022516"/>
    </source>
</evidence>
<dbReference type="SFLD" id="SFLDS00005">
    <property type="entry name" value="Isoprenoid_Synthase_Type_I"/>
    <property type="match status" value="1"/>
</dbReference>
<evidence type="ECO:0000256" key="4">
    <source>
        <dbReference type="ARBA" id="ARBA00006706"/>
    </source>
</evidence>
<comment type="similarity">
    <text evidence="4 10">Belongs to the FPP/GGPP synthase family.</text>
</comment>
<dbReference type="GO" id="GO:0046872">
    <property type="term" value="F:metal ion binding"/>
    <property type="evidence" value="ECO:0007669"/>
    <property type="project" value="UniProtKB-KW"/>
</dbReference>
<reference evidence="11" key="1">
    <citation type="journal article" date="2021" name="Nat. Commun.">
        <title>Genetic determinants of endophytism in the Arabidopsis root mycobiome.</title>
        <authorList>
            <person name="Mesny F."/>
            <person name="Miyauchi S."/>
            <person name="Thiergart T."/>
            <person name="Pickel B."/>
            <person name="Atanasova L."/>
            <person name="Karlsson M."/>
            <person name="Huettel B."/>
            <person name="Barry K.W."/>
            <person name="Haridas S."/>
            <person name="Chen C."/>
            <person name="Bauer D."/>
            <person name="Andreopoulos W."/>
            <person name="Pangilinan J."/>
            <person name="LaButti K."/>
            <person name="Riley R."/>
            <person name="Lipzen A."/>
            <person name="Clum A."/>
            <person name="Drula E."/>
            <person name="Henrissat B."/>
            <person name="Kohler A."/>
            <person name="Grigoriev I.V."/>
            <person name="Martin F.M."/>
            <person name="Hacquard S."/>
        </authorList>
    </citation>
    <scope>NUCLEOTIDE SEQUENCE</scope>
    <source>
        <strain evidence="11">MPI-CAGE-CH-0230</strain>
    </source>
</reference>
<dbReference type="PANTHER" id="PTHR11525:SF0">
    <property type="entry name" value="FARNESYL PYROPHOSPHATE SYNTHASE"/>
    <property type="match status" value="1"/>
</dbReference>
<keyword evidence="7" id="KW-0479">Metal-binding</keyword>
<keyword evidence="8" id="KW-0460">Magnesium</keyword>
<evidence type="ECO:0000256" key="1">
    <source>
        <dbReference type="ARBA" id="ARBA00001946"/>
    </source>
</evidence>
<dbReference type="InterPro" id="IPR008949">
    <property type="entry name" value="Isoprenoid_synthase_dom_sf"/>
</dbReference>
<gene>
    <name evidence="11" type="ORF">B0I36DRAFT_430636</name>
</gene>
<keyword evidence="12" id="KW-1185">Reference proteome</keyword>
<keyword evidence="5" id="KW-0444">Lipid biosynthesis</keyword>
<evidence type="ECO:0000313" key="11">
    <source>
        <dbReference type="EMBL" id="KAH7033412.1"/>
    </source>
</evidence>
<comment type="caution">
    <text evidence="11">The sequence shown here is derived from an EMBL/GenBank/DDBJ whole genome shotgun (WGS) entry which is preliminary data.</text>
</comment>
<keyword evidence="9" id="KW-0443">Lipid metabolism</keyword>
<accession>A0A9P8YC05</accession>
<evidence type="ECO:0000256" key="6">
    <source>
        <dbReference type="ARBA" id="ARBA00022679"/>
    </source>
</evidence>
<dbReference type="OrthoDB" id="10257492at2759"/>
<dbReference type="SUPFAM" id="SSF48576">
    <property type="entry name" value="Terpenoid synthases"/>
    <property type="match status" value="1"/>
</dbReference>
<dbReference type="InterPro" id="IPR000092">
    <property type="entry name" value="Polyprenyl_synt"/>
</dbReference>
<organism evidence="11 12">
    <name type="scientific">Microdochium trichocladiopsis</name>
    <dbReference type="NCBI Taxonomy" id="1682393"/>
    <lineage>
        <taxon>Eukaryota</taxon>
        <taxon>Fungi</taxon>
        <taxon>Dikarya</taxon>
        <taxon>Ascomycota</taxon>
        <taxon>Pezizomycotina</taxon>
        <taxon>Sordariomycetes</taxon>
        <taxon>Xylariomycetidae</taxon>
        <taxon>Xylariales</taxon>
        <taxon>Microdochiaceae</taxon>
        <taxon>Microdochium</taxon>
    </lineage>
</organism>